<dbReference type="Pfam" id="PF00359">
    <property type="entry name" value="PTS_EIIA_2"/>
    <property type="match status" value="1"/>
</dbReference>
<dbReference type="PROSITE" id="PS51094">
    <property type="entry name" value="PTS_EIIA_TYPE_2"/>
    <property type="match status" value="1"/>
</dbReference>
<dbReference type="STRING" id="1121345.SAMN02745217_00905"/>
<dbReference type="SUPFAM" id="SSF52794">
    <property type="entry name" value="PTS system IIB component-like"/>
    <property type="match status" value="1"/>
</dbReference>
<dbReference type="InterPro" id="IPR011608">
    <property type="entry name" value="PRD"/>
</dbReference>
<evidence type="ECO:0000259" key="6">
    <source>
        <dbReference type="PROSITE" id="PS51094"/>
    </source>
</evidence>
<organism evidence="9 10">
    <name type="scientific">Anaerocolumna xylanovorans DSM 12503</name>
    <dbReference type="NCBI Taxonomy" id="1121345"/>
    <lineage>
        <taxon>Bacteria</taxon>
        <taxon>Bacillati</taxon>
        <taxon>Bacillota</taxon>
        <taxon>Clostridia</taxon>
        <taxon>Lachnospirales</taxon>
        <taxon>Lachnospiraceae</taxon>
        <taxon>Anaerocolumna</taxon>
    </lineage>
</organism>
<dbReference type="Pfam" id="PF08279">
    <property type="entry name" value="HTH_11"/>
    <property type="match status" value="1"/>
</dbReference>
<dbReference type="InterPro" id="IPR013011">
    <property type="entry name" value="PTS_EIIB_2"/>
</dbReference>
<dbReference type="GO" id="GO:0008982">
    <property type="term" value="F:protein-N(PI)-phosphohistidine-sugar phosphotransferase activity"/>
    <property type="evidence" value="ECO:0007669"/>
    <property type="project" value="InterPro"/>
</dbReference>
<dbReference type="PANTHER" id="PTHR30185">
    <property type="entry name" value="CRYPTIC BETA-GLUCOSIDE BGL OPERON ANTITERMINATOR"/>
    <property type="match status" value="1"/>
</dbReference>
<dbReference type="Gene3D" id="1.10.1790.10">
    <property type="entry name" value="PRD domain"/>
    <property type="match status" value="2"/>
</dbReference>
<evidence type="ECO:0000259" key="7">
    <source>
        <dbReference type="PROSITE" id="PS51099"/>
    </source>
</evidence>
<keyword evidence="3" id="KW-0805">Transcription regulation</keyword>
<dbReference type="Pfam" id="PF00874">
    <property type="entry name" value="PRD"/>
    <property type="match status" value="2"/>
</dbReference>
<dbReference type="InterPro" id="IPR036095">
    <property type="entry name" value="PTS_EIIB-like_sf"/>
</dbReference>
<gene>
    <name evidence="9" type="ORF">SAMN02745217_00905</name>
</gene>
<dbReference type="Gene3D" id="1.10.10.10">
    <property type="entry name" value="Winged helix-like DNA-binding domain superfamily/Winged helix DNA-binding domain"/>
    <property type="match status" value="2"/>
</dbReference>
<dbReference type="Proteomes" id="UP000184612">
    <property type="component" value="Unassembled WGS sequence"/>
</dbReference>
<dbReference type="PROSITE" id="PS51372">
    <property type="entry name" value="PRD_2"/>
    <property type="match status" value="2"/>
</dbReference>
<keyword evidence="10" id="KW-1185">Reference proteome</keyword>
<dbReference type="InterPro" id="IPR036634">
    <property type="entry name" value="PRD_sf"/>
</dbReference>
<feature type="domain" description="PTS EIIA type-2" evidence="6">
    <location>
        <begin position="495"/>
        <end position="634"/>
    </location>
</feature>
<name>A0A1M7Y123_9FIRM</name>
<keyword evidence="4" id="KW-0010">Activator</keyword>
<dbReference type="CDD" id="cd05568">
    <property type="entry name" value="PTS_IIB_bgl_like"/>
    <property type="match status" value="1"/>
</dbReference>
<reference evidence="9 10" key="1">
    <citation type="submission" date="2016-12" db="EMBL/GenBank/DDBJ databases">
        <authorList>
            <person name="Song W.-J."/>
            <person name="Kurnit D.M."/>
        </authorList>
    </citation>
    <scope>NUCLEOTIDE SEQUENCE [LARGE SCALE GENOMIC DNA]</scope>
    <source>
        <strain evidence="9 10">DSM 12503</strain>
    </source>
</reference>
<dbReference type="RefSeq" id="WP_073587554.1">
    <property type="nucleotide sequence ID" value="NZ_FRFD01000003.1"/>
</dbReference>
<dbReference type="AlphaFoldDB" id="A0A1M7Y123"/>
<feature type="domain" description="PTS EIIB type-2" evidence="7">
    <location>
        <begin position="402"/>
        <end position="493"/>
    </location>
</feature>
<evidence type="ECO:0000256" key="3">
    <source>
        <dbReference type="ARBA" id="ARBA00023015"/>
    </source>
</evidence>
<dbReference type="Gene3D" id="3.40.50.2300">
    <property type="match status" value="1"/>
</dbReference>
<dbReference type="GO" id="GO:0009401">
    <property type="term" value="P:phosphoenolpyruvate-dependent sugar phosphotransferase system"/>
    <property type="evidence" value="ECO:0007669"/>
    <property type="project" value="InterPro"/>
</dbReference>
<proteinExistence type="predicted"/>
<keyword evidence="2" id="KW-0677">Repeat</keyword>
<dbReference type="InterPro" id="IPR002178">
    <property type="entry name" value="PTS_EIIA_type-2_dom"/>
</dbReference>
<dbReference type="InterPro" id="IPR016152">
    <property type="entry name" value="PTrfase/Anion_transptr"/>
</dbReference>
<dbReference type="SUPFAM" id="SSF46785">
    <property type="entry name" value="Winged helix' DNA-binding domain"/>
    <property type="match status" value="2"/>
</dbReference>
<dbReference type="EMBL" id="FRFD01000003">
    <property type="protein sequence ID" value="SHO45269.1"/>
    <property type="molecule type" value="Genomic_DNA"/>
</dbReference>
<dbReference type="PROSITE" id="PS51099">
    <property type="entry name" value="PTS_EIIB_TYPE_2"/>
    <property type="match status" value="1"/>
</dbReference>
<dbReference type="InterPro" id="IPR013196">
    <property type="entry name" value="HTH_11"/>
</dbReference>
<accession>A0A1M7Y123</accession>
<dbReference type="GO" id="GO:0006355">
    <property type="term" value="P:regulation of DNA-templated transcription"/>
    <property type="evidence" value="ECO:0007669"/>
    <property type="project" value="InterPro"/>
</dbReference>
<evidence type="ECO:0000313" key="9">
    <source>
        <dbReference type="EMBL" id="SHO45269.1"/>
    </source>
</evidence>
<dbReference type="InterPro" id="IPR036388">
    <property type="entry name" value="WH-like_DNA-bd_sf"/>
</dbReference>
<evidence type="ECO:0000256" key="5">
    <source>
        <dbReference type="ARBA" id="ARBA00023163"/>
    </source>
</evidence>
<protein>
    <submittedName>
        <fullName evidence="9">Lichenan operon transcriptional antiterminator</fullName>
    </submittedName>
</protein>
<dbReference type="InterPro" id="IPR007737">
    <property type="entry name" value="Mga_HTH"/>
</dbReference>
<dbReference type="InterPro" id="IPR050661">
    <property type="entry name" value="BglG_antiterminators"/>
</dbReference>
<dbReference type="PANTHER" id="PTHR30185:SF13">
    <property type="entry name" value="LICABCH OPERON REGULATOR-RELATED"/>
    <property type="match status" value="1"/>
</dbReference>
<evidence type="ECO:0000256" key="4">
    <source>
        <dbReference type="ARBA" id="ARBA00023159"/>
    </source>
</evidence>
<dbReference type="SUPFAM" id="SSF63520">
    <property type="entry name" value="PTS-regulatory domain, PRD"/>
    <property type="match status" value="2"/>
</dbReference>
<feature type="domain" description="PRD" evidence="8">
    <location>
        <begin position="180"/>
        <end position="284"/>
    </location>
</feature>
<keyword evidence="1" id="KW-0808">Transferase</keyword>
<evidence type="ECO:0000259" key="8">
    <source>
        <dbReference type="PROSITE" id="PS51372"/>
    </source>
</evidence>
<sequence length="636" mass="74707">MLASYLKDLLMCLEDGKYKTAKELAERLKISEKTVRTRLKELQFILQKYGTVIESKPRFGFKLIITDIEKYNELERMESEFNEKTKIPNTAEERKNYLLAYLLNHNGFIRLEELCDFLYVSKSTITAVLKQVELVLEQYRIHVERRPNYGIRIIGNEMDIRRCLGELFIKRNLLVGLNEEYKEKELKKLADIISQYVKEFNVNFVETAFENFITNVYIARGRIAHKKNVNLEKSDIHNLNENEWAFVIKLAERLEREYDIKYRDSEEAYIALHLAGRRMVGSGEHDEVNFVIRSEIDQLVIKMLDKVFLDFGLDFRNSFDLRMSLNQHIVPLDIRLRYELPIENTLLIEIKDNYKFAYLVAEIASTVLEDYYKKKLSEDEIGFIALLFALALEKHNAAIDKYNILIVCSSGKGSSRLLKYKYRQEFQDYLDQIYVCDLREVETFDFSKVNYVFTTIAIMHHIPVPIIEVGLFLTEKDMLNVKKVLGRKKTDFLEQYYSENAFFERLEGTTKEEVLMNICNKIIKDKNVPMDFYQLVAAREELGTTDFGNRIAMPHPLKTVTNESYVYVAILNQPIPWGKSDVQVVFMTVIGNQPDLNLPKFYEFTIELIQNKEAIQTLIESRNFETLMSLFQEQSV</sequence>
<keyword evidence="5" id="KW-0804">Transcription</keyword>
<dbReference type="Gene3D" id="3.40.930.10">
    <property type="entry name" value="Mannitol-specific EII, Chain A"/>
    <property type="match status" value="1"/>
</dbReference>
<evidence type="ECO:0000313" key="10">
    <source>
        <dbReference type="Proteomes" id="UP000184612"/>
    </source>
</evidence>
<dbReference type="InterPro" id="IPR036390">
    <property type="entry name" value="WH_DNA-bd_sf"/>
</dbReference>
<dbReference type="SUPFAM" id="SSF55804">
    <property type="entry name" value="Phoshotransferase/anion transport protein"/>
    <property type="match status" value="1"/>
</dbReference>
<evidence type="ECO:0000256" key="2">
    <source>
        <dbReference type="ARBA" id="ARBA00022737"/>
    </source>
</evidence>
<evidence type="ECO:0000256" key="1">
    <source>
        <dbReference type="ARBA" id="ARBA00022679"/>
    </source>
</evidence>
<dbReference type="Pfam" id="PF05043">
    <property type="entry name" value="Mga"/>
    <property type="match status" value="1"/>
</dbReference>
<feature type="domain" description="PRD" evidence="8">
    <location>
        <begin position="291"/>
        <end position="398"/>
    </location>
</feature>